<evidence type="ECO:0000313" key="2">
    <source>
        <dbReference type="EMBL" id="CZT21985.1"/>
    </source>
</evidence>
<dbReference type="InterPro" id="IPR055222">
    <property type="entry name" value="PRISE-like_Rossmann-fold"/>
</dbReference>
<dbReference type="InterPro" id="IPR036291">
    <property type="entry name" value="NAD(P)-bd_dom_sf"/>
</dbReference>
<dbReference type="Gene3D" id="3.40.50.720">
    <property type="entry name" value="NAD(P)-binding Rossmann-like Domain"/>
    <property type="match status" value="1"/>
</dbReference>
<feature type="domain" description="PRISE-like Rossmann-fold" evidence="1">
    <location>
        <begin position="29"/>
        <end position="315"/>
    </location>
</feature>
<evidence type="ECO:0000259" key="1">
    <source>
        <dbReference type="Pfam" id="PF22917"/>
    </source>
</evidence>
<evidence type="ECO:0000313" key="3">
    <source>
        <dbReference type="Proteomes" id="UP000225277"/>
    </source>
</evidence>
<reference evidence="2 3" key="1">
    <citation type="submission" date="2016-03" db="EMBL/GenBank/DDBJ databases">
        <authorList>
            <person name="Ploux O."/>
        </authorList>
    </citation>
    <scope>NUCLEOTIDE SEQUENCE [LARGE SCALE GENOMIC DNA]</scope>
    <source>
        <strain evidence="2 3">URUG2</strain>
    </source>
</reference>
<dbReference type="OrthoDB" id="1731983at2759"/>
<dbReference type="PANTHER" id="PTHR32487">
    <property type="entry name" value="3-OXO-DELTA(4,5)-STEROID 5-BETA-REDUCTASE"/>
    <property type="match status" value="1"/>
</dbReference>
<protein>
    <recommendedName>
        <fullName evidence="1">PRISE-like Rossmann-fold domain-containing protein</fullName>
    </recommendedName>
</protein>
<dbReference type="SUPFAM" id="SSF51735">
    <property type="entry name" value="NAD(P)-binding Rossmann-fold domains"/>
    <property type="match status" value="1"/>
</dbReference>
<keyword evidence="3" id="KW-1185">Reference proteome</keyword>
<sequence>MSSASFPVKSNGIFHSLPTFDPSIKNKTALITGANGISGFHTLRALLDSPERWTKIWAASRRPPPPEMMELLPKEARSRVEHVACDFLSDPKDIAKQLQEKGVKADVVFFYSYLQPTPKEGAMAWSNAQELLEVNTALLRNFLEALPLANITPSRFLLQTGAKNYNVHQGPSRTPFVESDPRSNVDPNFYYPQEDLLFSYCKANNVAWNIICPAWVIGAVNNAAMNALHPFGVYAAVQAHKGQPATYPGAYENWMAVGEHSTAYLTGYLSEWAVLEDKCKNQKFNSSDTCPLPNNRLLPEVSRWYGAKTVDQPELDENKITSIEAPPAGTPLPLGYGPSSTIRFAFSLVAWASETENKSAWEEIMKKHHLTHNPFENPKENFEFGDMVVWNLAGALSMNKARYFGWTGHVDTLESLFMAFSEMNKLGMLPPPVVDKARPLI</sequence>
<dbReference type="Pfam" id="PF22917">
    <property type="entry name" value="PRISE"/>
    <property type="match status" value="1"/>
</dbReference>
<dbReference type="CDD" id="cd08948">
    <property type="entry name" value="5beta-POR_like_SDR_a"/>
    <property type="match status" value="1"/>
</dbReference>
<accession>A0A2D3V5M4</accession>
<dbReference type="PANTHER" id="PTHR32487:SF29">
    <property type="entry name" value="NAD-DEPENDENT EPIMERASE_DEHYDRATASE DOMAIN-CONTAINING PROTEIN"/>
    <property type="match status" value="1"/>
</dbReference>
<dbReference type="Proteomes" id="UP000225277">
    <property type="component" value="Unassembled WGS sequence"/>
</dbReference>
<organism evidence="2 3">
    <name type="scientific">Ramularia collo-cygni</name>
    <dbReference type="NCBI Taxonomy" id="112498"/>
    <lineage>
        <taxon>Eukaryota</taxon>
        <taxon>Fungi</taxon>
        <taxon>Dikarya</taxon>
        <taxon>Ascomycota</taxon>
        <taxon>Pezizomycotina</taxon>
        <taxon>Dothideomycetes</taxon>
        <taxon>Dothideomycetidae</taxon>
        <taxon>Mycosphaerellales</taxon>
        <taxon>Mycosphaerellaceae</taxon>
        <taxon>Ramularia</taxon>
    </lineage>
</organism>
<name>A0A2D3V5M4_9PEZI</name>
<dbReference type="AlphaFoldDB" id="A0A2D3V5M4"/>
<dbReference type="EMBL" id="FJUY01000012">
    <property type="protein sequence ID" value="CZT21985.1"/>
    <property type="molecule type" value="Genomic_DNA"/>
</dbReference>
<dbReference type="GeneID" id="35602961"/>
<proteinExistence type="predicted"/>
<dbReference type="RefSeq" id="XP_023628874.1">
    <property type="nucleotide sequence ID" value="XM_023773106.1"/>
</dbReference>
<dbReference type="STRING" id="112498.A0A2D3V5M4"/>
<gene>
    <name evidence="2" type="ORF">RCC_07854</name>
</gene>